<organism evidence="2 3">
    <name type="scientific">Luteipulveratus flavus</name>
    <dbReference type="NCBI Taxonomy" id="3031728"/>
    <lineage>
        <taxon>Bacteria</taxon>
        <taxon>Bacillati</taxon>
        <taxon>Actinomycetota</taxon>
        <taxon>Actinomycetes</taxon>
        <taxon>Micrococcales</taxon>
        <taxon>Dermacoccaceae</taxon>
        <taxon>Luteipulveratus</taxon>
    </lineage>
</organism>
<reference evidence="2 3" key="1">
    <citation type="submission" date="2023-03" db="EMBL/GenBank/DDBJ databases">
        <title>YIM 133296 draft genome.</title>
        <authorList>
            <person name="Xiong L."/>
        </authorList>
    </citation>
    <scope>NUCLEOTIDE SEQUENCE [LARGE SCALE GENOMIC DNA]</scope>
    <source>
        <strain evidence="2 3">YIM 133296</strain>
    </source>
</reference>
<evidence type="ECO:0000313" key="3">
    <source>
        <dbReference type="Proteomes" id="UP001528912"/>
    </source>
</evidence>
<keyword evidence="3" id="KW-1185">Reference proteome</keyword>
<dbReference type="EMBL" id="JAROAV010000035">
    <property type="protein sequence ID" value="MDF8265479.1"/>
    <property type="molecule type" value="Genomic_DNA"/>
</dbReference>
<feature type="region of interest" description="Disordered" evidence="1">
    <location>
        <begin position="53"/>
        <end position="174"/>
    </location>
</feature>
<gene>
    <name evidence="2" type="ORF">P4R38_14615</name>
</gene>
<dbReference type="Proteomes" id="UP001528912">
    <property type="component" value="Unassembled WGS sequence"/>
</dbReference>
<comment type="caution">
    <text evidence="2">The sequence shown here is derived from an EMBL/GenBank/DDBJ whole genome shotgun (WGS) entry which is preliminary data.</text>
</comment>
<feature type="compositionally biased region" description="Low complexity" evidence="1">
    <location>
        <begin position="72"/>
        <end position="85"/>
    </location>
</feature>
<evidence type="ECO:0000256" key="1">
    <source>
        <dbReference type="SAM" id="MobiDB-lite"/>
    </source>
</evidence>
<sequence>MDHRLDHQGVEEIGDRHRVALCHHDVGFGDASGVDSSPGGRRPVGDQVGVLRVGRRHSPHPLRVGSGSLATGSVVPPVRDPVGVREPGGRRTQRDQAALGVQQEVHQQFADRPVRPGRRAQTVAGGASDDRGHRRVRPVEQSSGLVLVVHRSSVRTGAAHHGADGTVGRGQDAA</sequence>
<name>A0ABT6CBP5_9MICO</name>
<protein>
    <submittedName>
        <fullName evidence="2">Uncharacterized protein</fullName>
    </submittedName>
</protein>
<proteinExistence type="predicted"/>
<evidence type="ECO:0000313" key="2">
    <source>
        <dbReference type="EMBL" id="MDF8265479.1"/>
    </source>
</evidence>
<accession>A0ABT6CBP5</accession>